<dbReference type="CDD" id="cd02012">
    <property type="entry name" value="TPP_TK"/>
    <property type="match status" value="1"/>
</dbReference>
<reference evidence="8" key="1">
    <citation type="submission" date="2017-09" db="EMBL/GenBank/DDBJ databases">
        <title>Depth-based differentiation of microbial function through sediment-hosted aquifers and enrichment of novel symbionts in the deep terrestrial subsurface.</title>
        <authorList>
            <person name="Probst A.J."/>
            <person name="Ladd B."/>
            <person name="Jarett J.K."/>
            <person name="Geller-Mcgrath D.E."/>
            <person name="Sieber C.M.K."/>
            <person name="Emerson J.B."/>
            <person name="Anantharaman K."/>
            <person name="Thomas B.C."/>
            <person name="Malmstrom R."/>
            <person name="Stieglmeier M."/>
            <person name="Klingl A."/>
            <person name="Woyke T."/>
            <person name="Ryan C.M."/>
            <person name="Banfield J.F."/>
        </authorList>
    </citation>
    <scope>NUCLEOTIDE SEQUENCE [LARGE SCALE GENOMIC DNA]</scope>
</reference>
<evidence type="ECO:0000259" key="6">
    <source>
        <dbReference type="SMART" id="SM00861"/>
    </source>
</evidence>
<gene>
    <name evidence="7" type="ORF">COT81_01850</name>
</gene>
<evidence type="ECO:0000313" key="7">
    <source>
        <dbReference type="EMBL" id="PIS05283.1"/>
    </source>
</evidence>
<name>A0A2H0W1P7_9BACT</name>
<dbReference type="EMBL" id="PEZZ01000012">
    <property type="protein sequence ID" value="PIS05283.1"/>
    <property type="molecule type" value="Genomic_DNA"/>
</dbReference>
<dbReference type="InterPro" id="IPR051157">
    <property type="entry name" value="PDH/Transketolase"/>
</dbReference>
<keyword evidence="5" id="KW-0786">Thiamine pyrophosphate</keyword>
<dbReference type="Pfam" id="PF02779">
    <property type="entry name" value="Transket_pyr"/>
    <property type="match status" value="1"/>
</dbReference>
<dbReference type="Gene3D" id="3.40.50.970">
    <property type="match status" value="2"/>
</dbReference>
<organism evidence="7 8">
    <name type="scientific">Candidatus Buchananbacteria bacterium CG10_big_fil_rev_8_21_14_0_10_42_9</name>
    <dbReference type="NCBI Taxonomy" id="1974526"/>
    <lineage>
        <taxon>Bacteria</taxon>
        <taxon>Candidatus Buchananiibacteriota</taxon>
    </lineage>
</organism>
<evidence type="ECO:0000256" key="2">
    <source>
        <dbReference type="ARBA" id="ARBA00001946"/>
    </source>
</evidence>
<dbReference type="InterPro" id="IPR009014">
    <property type="entry name" value="Transketo_C/PFOR_II"/>
</dbReference>
<comment type="cofactor">
    <cofactor evidence="1">
        <name>Mn(2+)</name>
        <dbReference type="ChEBI" id="CHEBI:29035"/>
    </cofactor>
</comment>
<dbReference type="InterPro" id="IPR029061">
    <property type="entry name" value="THDP-binding"/>
</dbReference>
<dbReference type="SMART" id="SM00861">
    <property type="entry name" value="Transket_pyr"/>
    <property type="match status" value="1"/>
</dbReference>
<evidence type="ECO:0000256" key="4">
    <source>
        <dbReference type="ARBA" id="ARBA00007131"/>
    </source>
</evidence>
<dbReference type="GO" id="GO:0005737">
    <property type="term" value="C:cytoplasm"/>
    <property type="evidence" value="ECO:0007669"/>
    <property type="project" value="UniProtKB-ARBA"/>
</dbReference>
<dbReference type="Gene3D" id="3.40.50.920">
    <property type="match status" value="1"/>
</dbReference>
<dbReference type="FunFam" id="3.40.50.970:FF:000129">
    <property type="entry name" value="Transketolase"/>
    <property type="match status" value="1"/>
</dbReference>
<dbReference type="CDD" id="cd07033">
    <property type="entry name" value="TPP_PYR_DXS_TK_like"/>
    <property type="match status" value="1"/>
</dbReference>
<dbReference type="SUPFAM" id="SSF52922">
    <property type="entry name" value="TK C-terminal domain-like"/>
    <property type="match status" value="1"/>
</dbReference>
<evidence type="ECO:0000256" key="1">
    <source>
        <dbReference type="ARBA" id="ARBA00001936"/>
    </source>
</evidence>
<dbReference type="Pfam" id="PF00456">
    <property type="entry name" value="Transketolase_N"/>
    <property type="match status" value="1"/>
</dbReference>
<evidence type="ECO:0000313" key="8">
    <source>
        <dbReference type="Proteomes" id="UP000230935"/>
    </source>
</evidence>
<dbReference type="Proteomes" id="UP000230935">
    <property type="component" value="Unassembled WGS sequence"/>
</dbReference>
<comment type="caution">
    <text evidence="7">The sequence shown here is derived from an EMBL/GenBank/DDBJ whole genome shotgun (WGS) entry which is preliminary data.</text>
</comment>
<evidence type="ECO:0000256" key="3">
    <source>
        <dbReference type="ARBA" id="ARBA00001964"/>
    </source>
</evidence>
<evidence type="ECO:0000256" key="5">
    <source>
        <dbReference type="ARBA" id="ARBA00023052"/>
    </source>
</evidence>
<dbReference type="Pfam" id="PF02780">
    <property type="entry name" value="Transketolase_C"/>
    <property type="match status" value="1"/>
</dbReference>
<dbReference type="InterPro" id="IPR033248">
    <property type="entry name" value="Transketolase_C"/>
</dbReference>
<dbReference type="AlphaFoldDB" id="A0A2H0W1P7"/>
<proteinExistence type="inferred from homology"/>
<dbReference type="InterPro" id="IPR005474">
    <property type="entry name" value="Transketolase_N"/>
</dbReference>
<accession>A0A2H0W1P7</accession>
<comment type="cofactor">
    <cofactor evidence="2">
        <name>Mg(2+)</name>
        <dbReference type="ChEBI" id="CHEBI:18420"/>
    </cofactor>
</comment>
<feature type="domain" description="Transketolase-like pyrimidine-binding" evidence="6">
    <location>
        <begin position="326"/>
        <end position="489"/>
    </location>
</feature>
<dbReference type="PANTHER" id="PTHR43825:SF1">
    <property type="entry name" value="TRANSKETOLASE-LIKE PYRIMIDINE-BINDING DOMAIN-CONTAINING PROTEIN"/>
    <property type="match status" value="1"/>
</dbReference>
<protein>
    <submittedName>
        <fullName evidence="7">Transketolase</fullName>
    </submittedName>
</protein>
<dbReference type="SUPFAM" id="SSF52518">
    <property type="entry name" value="Thiamin diphosphate-binding fold (THDP-binding)"/>
    <property type="match status" value="2"/>
</dbReference>
<dbReference type="InterPro" id="IPR005475">
    <property type="entry name" value="Transketolase-like_Pyr-bd"/>
</dbReference>
<comment type="similarity">
    <text evidence="4">Belongs to the transketolase family.</text>
</comment>
<sequence length="630" mass="69750">MPVLRFIPKKEIERVVRQVNDRFSRAALLADIFRINTLSMIMEAGSGHLGSSFSSLDIVVWLWTNVMKNPNQPNEQESDTFFSSKGHDAPGLYAALIGLGYLDYEKIHQLRRLGGLPGHPDIHTPYIAFNTGSLGMGISKARGLAHARRLERKAGRFYVMTGDGELQEGQIWESLQPAVNHKMSEITVIIDHNKLQSDIEIKHVSDLGDLESKFKAFGWAVFRVDGHDLHEFSQAIEQAKQTKDKPQVIIADTVKGKGSSITEPKQHTSEDELYNFHAGAPAQEDYQKIWDELAKRVNGALIKLGLEKLKYEEHEISPNAEIQHPQRLISAYESELAALGKEHDEIVVLDGDLMKDTGQISFKKEFPDRFLECGIAEQDMVSVAGGLARGGKLPVVHSFACFLSTRPNEHIYNNATEETKIIYVGSLAGLLPGGPGHSHQSVRDISALGSVPGLTLVEPSSEKETQMALRWAVKENDLSTYIRMVSVPVETPFELPAGYKLVRGQGVKILDGTDIVIFAYGPVLLSEAVKAAELLNGKGVSAAIYNLPWLNVVNTKWLREVTQNFNQIFTLDNHYATFGQGSLIAAKLDKPVISFGLNKVPECGSNQEVLEHHKLDAASLARRIEKNNKA</sequence>
<dbReference type="PANTHER" id="PTHR43825">
    <property type="entry name" value="PYRUVATE DEHYDROGENASE E1 COMPONENT"/>
    <property type="match status" value="1"/>
</dbReference>
<comment type="cofactor">
    <cofactor evidence="3">
        <name>thiamine diphosphate</name>
        <dbReference type="ChEBI" id="CHEBI:58937"/>
    </cofactor>
</comment>